<proteinExistence type="predicted"/>
<evidence type="ECO:0000313" key="1">
    <source>
        <dbReference type="EMBL" id="TNN53743.1"/>
    </source>
</evidence>
<gene>
    <name evidence="1" type="ORF">EYF80_036072</name>
</gene>
<comment type="caution">
    <text evidence="1">The sequence shown here is derived from an EMBL/GenBank/DDBJ whole genome shotgun (WGS) entry which is preliminary data.</text>
</comment>
<organism evidence="1 2">
    <name type="scientific">Liparis tanakae</name>
    <name type="common">Tanaka's snailfish</name>
    <dbReference type="NCBI Taxonomy" id="230148"/>
    <lineage>
        <taxon>Eukaryota</taxon>
        <taxon>Metazoa</taxon>
        <taxon>Chordata</taxon>
        <taxon>Craniata</taxon>
        <taxon>Vertebrata</taxon>
        <taxon>Euteleostomi</taxon>
        <taxon>Actinopterygii</taxon>
        <taxon>Neopterygii</taxon>
        <taxon>Teleostei</taxon>
        <taxon>Neoteleostei</taxon>
        <taxon>Acanthomorphata</taxon>
        <taxon>Eupercaria</taxon>
        <taxon>Perciformes</taxon>
        <taxon>Cottioidei</taxon>
        <taxon>Cottales</taxon>
        <taxon>Liparidae</taxon>
        <taxon>Liparis</taxon>
    </lineage>
</organism>
<dbReference type="EMBL" id="SRLO01000507">
    <property type="protein sequence ID" value="TNN53743.1"/>
    <property type="molecule type" value="Genomic_DNA"/>
</dbReference>
<dbReference type="AlphaFoldDB" id="A0A4Z2GLS1"/>
<protein>
    <submittedName>
        <fullName evidence="1">Uncharacterized protein</fullName>
    </submittedName>
</protein>
<name>A0A4Z2GLS1_9TELE</name>
<dbReference type="Proteomes" id="UP000314294">
    <property type="component" value="Unassembled WGS sequence"/>
</dbReference>
<reference evidence="1 2" key="1">
    <citation type="submission" date="2019-03" db="EMBL/GenBank/DDBJ databases">
        <title>First draft genome of Liparis tanakae, snailfish: a comprehensive survey of snailfish specific genes.</title>
        <authorList>
            <person name="Kim W."/>
            <person name="Song I."/>
            <person name="Jeong J.-H."/>
            <person name="Kim D."/>
            <person name="Kim S."/>
            <person name="Ryu S."/>
            <person name="Song J.Y."/>
            <person name="Lee S.K."/>
        </authorList>
    </citation>
    <scope>NUCLEOTIDE SEQUENCE [LARGE SCALE GENOMIC DNA]</scope>
    <source>
        <tissue evidence="1">Muscle</tissue>
    </source>
</reference>
<sequence>MRRRPDERARKMRIMEERMREIELSLRNVKMLLKEKVAQLNDQAFDPSSLPLAVVFRLQPQVSAPRCCLQAAATGLRPSLLSSGCGSSPQLEVNTHEHPGAERLCVRMHVGRTAR</sequence>
<accession>A0A4Z2GLS1</accession>
<evidence type="ECO:0000313" key="2">
    <source>
        <dbReference type="Proteomes" id="UP000314294"/>
    </source>
</evidence>
<keyword evidence="2" id="KW-1185">Reference proteome</keyword>